<dbReference type="OrthoDB" id="1494254at2"/>
<keyword evidence="1" id="KW-0812">Transmembrane</keyword>
<reference evidence="3 4" key="1">
    <citation type="submission" date="2019-10" db="EMBL/GenBank/DDBJ databases">
        <title>Whole genome shotgun sequence of Streptomyces angustmyceticus NBRC 3934.</title>
        <authorList>
            <person name="Hosoyama A."/>
            <person name="Ichikawa N."/>
            <person name="Kimura A."/>
            <person name="Kitahashi Y."/>
            <person name="Komaki H."/>
            <person name="Uohara A."/>
        </authorList>
    </citation>
    <scope>NUCLEOTIDE SEQUENCE [LARGE SCALE GENOMIC DNA]</scope>
    <source>
        <strain evidence="3 4">NBRC 3934</strain>
    </source>
</reference>
<dbReference type="EMBL" id="BLAG01000006">
    <property type="protein sequence ID" value="GES29770.1"/>
    <property type="molecule type" value="Genomic_DNA"/>
</dbReference>
<dbReference type="InterPro" id="IPR038762">
    <property type="entry name" value="ABM_predict"/>
</dbReference>
<dbReference type="Pfam" id="PF03992">
    <property type="entry name" value="ABM"/>
    <property type="match status" value="2"/>
</dbReference>
<keyword evidence="1" id="KW-0472">Membrane</keyword>
<feature type="transmembrane region" description="Helical" evidence="1">
    <location>
        <begin position="301"/>
        <end position="326"/>
    </location>
</feature>
<feature type="transmembrane region" description="Helical" evidence="1">
    <location>
        <begin position="256"/>
        <end position="280"/>
    </location>
</feature>
<dbReference type="PROSITE" id="PS51725">
    <property type="entry name" value="ABM"/>
    <property type="match status" value="2"/>
</dbReference>
<name>A0A5J4LDZ0_9ACTN</name>
<organism evidence="3 4">
    <name type="scientific">Streptomyces angustmyceticus</name>
    <dbReference type="NCBI Taxonomy" id="285578"/>
    <lineage>
        <taxon>Bacteria</taxon>
        <taxon>Bacillati</taxon>
        <taxon>Actinomycetota</taxon>
        <taxon>Actinomycetes</taxon>
        <taxon>Kitasatosporales</taxon>
        <taxon>Streptomycetaceae</taxon>
        <taxon>Streptomyces</taxon>
    </lineage>
</organism>
<dbReference type="SUPFAM" id="SSF54909">
    <property type="entry name" value="Dimeric alpha+beta barrel"/>
    <property type="match status" value="2"/>
</dbReference>
<evidence type="ECO:0000313" key="4">
    <source>
        <dbReference type="Proteomes" id="UP000325598"/>
    </source>
</evidence>
<dbReference type="PANTHER" id="PTHR40057">
    <property type="entry name" value="SLR1162 PROTEIN"/>
    <property type="match status" value="1"/>
</dbReference>
<keyword evidence="1" id="KW-1133">Transmembrane helix</keyword>
<keyword evidence="4" id="KW-1185">Reference proteome</keyword>
<feature type="domain" description="ABM" evidence="2">
    <location>
        <begin position="17"/>
        <end position="105"/>
    </location>
</feature>
<evidence type="ECO:0000256" key="1">
    <source>
        <dbReference type="SAM" id="Phobius"/>
    </source>
</evidence>
<protein>
    <recommendedName>
        <fullName evidence="2">ABM domain-containing protein</fullName>
    </recommendedName>
</protein>
<dbReference type="PANTHER" id="PTHR40057:SF1">
    <property type="entry name" value="SLR1162 PROTEIN"/>
    <property type="match status" value="1"/>
</dbReference>
<dbReference type="AlphaFoldDB" id="A0A5J4LDZ0"/>
<dbReference type="Proteomes" id="UP000325598">
    <property type="component" value="Unassembled WGS sequence"/>
</dbReference>
<accession>A0A5J4LDZ0</accession>
<dbReference type="InterPro" id="IPR007138">
    <property type="entry name" value="ABM_dom"/>
</dbReference>
<comment type="caution">
    <text evidence="3">The sequence shown here is derived from an EMBL/GenBank/DDBJ whole genome shotgun (WGS) entry which is preliminary data.</text>
</comment>
<feature type="domain" description="ABM" evidence="2">
    <location>
        <begin position="117"/>
        <end position="209"/>
    </location>
</feature>
<dbReference type="RefSeq" id="WP_086715652.1">
    <property type="nucleotide sequence ID" value="NZ_BLAG01000006.1"/>
</dbReference>
<evidence type="ECO:0000313" key="3">
    <source>
        <dbReference type="EMBL" id="GES29770.1"/>
    </source>
</evidence>
<sequence length="329" mass="36827">MTGGTPAGAGEPAGAEATVIIGQKVRTGREREFAAWQEELNAAAAEYAGFLGAEVSRPTDLQPEWLVVYRFDSIAHLQAWINSATRQRFLDRGAAYADGPATQQVVSGGIRPPDPLVTVVVTHRVRPDHIDAFLDWQRRMTEQEGAFEGFRGTELFRPVEGLQDEWTTLYRFDSAAHLETWLTSAERRELLAEGERFHDFHLRTLDNSFGSWFAFEENGRQAPPPSETRTSVAVWVGLYPTVVLLTLALSPLKMPLWLGLLVGNLLSSFIMSFVTMPFYVNPLLRRWLRPRPGAPRARTHLVGLGTVAAVMVFWAAVFCLVTTRIWHLP</sequence>
<proteinExistence type="predicted"/>
<gene>
    <name evidence="3" type="ORF">San01_22570</name>
</gene>
<dbReference type="InterPro" id="IPR011008">
    <property type="entry name" value="Dimeric_a/b-barrel"/>
</dbReference>
<evidence type="ECO:0000259" key="2">
    <source>
        <dbReference type="PROSITE" id="PS51725"/>
    </source>
</evidence>
<dbReference type="GeneID" id="96753689"/>
<dbReference type="Gene3D" id="3.30.70.100">
    <property type="match status" value="2"/>
</dbReference>
<feature type="transmembrane region" description="Helical" evidence="1">
    <location>
        <begin position="232"/>
        <end position="250"/>
    </location>
</feature>